<evidence type="ECO:0000256" key="1">
    <source>
        <dbReference type="SAM" id="Phobius"/>
    </source>
</evidence>
<keyword evidence="1" id="KW-1133">Transmembrane helix</keyword>
<dbReference type="AlphaFoldDB" id="A0A8A3S587"/>
<dbReference type="EMBL" id="CP036172">
    <property type="protein sequence ID" value="QSZ66870.1"/>
    <property type="molecule type" value="Genomic_DNA"/>
</dbReference>
<keyword evidence="1" id="KW-0472">Membrane</keyword>
<proteinExistence type="predicted"/>
<organism evidence="2 3">
    <name type="scientific">Methanofollis aquaemaris</name>
    <dbReference type="NCBI Taxonomy" id="126734"/>
    <lineage>
        <taxon>Archaea</taxon>
        <taxon>Methanobacteriati</taxon>
        <taxon>Methanobacteriota</taxon>
        <taxon>Stenosarchaea group</taxon>
        <taxon>Methanomicrobia</taxon>
        <taxon>Methanomicrobiales</taxon>
        <taxon>Methanomicrobiaceae</taxon>
        <taxon>Methanofollis</taxon>
    </lineage>
</organism>
<feature type="transmembrane region" description="Helical" evidence="1">
    <location>
        <begin position="92"/>
        <end position="113"/>
    </location>
</feature>
<dbReference type="Proteomes" id="UP001042704">
    <property type="component" value="Chromosome"/>
</dbReference>
<feature type="transmembrane region" description="Helical" evidence="1">
    <location>
        <begin position="125"/>
        <end position="144"/>
    </location>
</feature>
<name>A0A8A3S587_9EURY</name>
<feature type="transmembrane region" description="Helical" evidence="1">
    <location>
        <begin position="150"/>
        <end position="168"/>
    </location>
</feature>
<reference evidence="2" key="2">
    <citation type="submission" date="2019-02" db="EMBL/GenBank/DDBJ databases">
        <authorList>
            <person name="Chen S.-C."/>
            <person name="Chien H.-H."/>
            <person name="Lai M.-C."/>
        </authorList>
    </citation>
    <scope>NUCLEOTIDE SEQUENCE</scope>
    <source>
        <strain evidence="2">N2F9704</strain>
    </source>
</reference>
<protein>
    <submittedName>
        <fullName evidence="2">Uncharacterized protein</fullName>
    </submittedName>
</protein>
<dbReference type="RefSeq" id="WP_265582239.1">
    <property type="nucleotide sequence ID" value="NZ_CP036172.1"/>
</dbReference>
<feature type="transmembrane region" description="Helical" evidence="1">
    <location>
        <begin position="69"/>
        <end position="86"/>
    </location>
</feature>
<evidence type="ECO:0000313" key="3">
    <source>
        <dbReference type="Proteomes" id="UP001042704"/>
    </source>
</evidence>
<reference evidence="2" key="1">
    <citation type="journal article" date="2001" name="Int. J. Syst. Evol. Microbiol.">
        <title>Methanofollis aquaemaris sp. nov., a methanogen isolated from an aquaculture fish pond.</title>
        <authorList>
            <person name="Lai M.C."/>
            <person name="Chen S.C."/>
        </authorList>
    </citation>
    <scope>NUCLEOTIDE SEQUENCE</scope>
    <source>
        <strain evidence="2">N2F9704</strain>
    </source>
</reference>
<dbReference type="GeneID" id="76423669"/>
<sequence length="470" mass="51617">MRVRNRERLLREGVVVVLAFALSVVLLRTTPQVISGPIPPWSGSPAMFCLGFLVPGALGLLVEERTRSGGVALLAFTVPLFFFSFLNSPQPGFTALLGGLGAGAAVALGTFWKNRSDILSWASRFVVKLFSVTMAAVIIILLVSAPVLSLAGGLAVIIALTFLALWAVRRVRRSETFILGPKGSGKTLLLLAMYSHIVREFSGRREEVILAEDEEKMRIEDLLSGLEEGILPPPTEETGLAVYRLSGQRFEIAPVRVAFVDYAGKYAAPLSGTAYADALKRVAAAVGAEPRLVEAKIGSFEYLKHLKEHHAGAIAGEMDVLVPVCIHRHLEKAGKVLFLIDGDHIVHFHQEGRRALTHLFGQYSRVMESLGDDRVYGFVVTKTDRIRDLAEIDETSEGAERIEREIYQQLIQISTFNEIHNRALSVPVYFLAVSTDATLKPAGAGEGNGREDTLRQLYPWRIDELVRFGF</sequence>
<feature type="transmembrane region" description="Helical" evidence="1">
    <location>
        <begin position="45"/>
        <end position="62"/>
    </location>
</feature>
<keyword evidence="3" id="KW-1185">Reference proteome</keyword>
<dbReference type="KEGG" id="maqe:RJ40_04860"/>
<gene>
    <name evidence="2" type="ORF">RJ40_04860</name>
</gene>
<accession>A0A8A3S587</accession>
<keyword evidence="1" id="KW-0812">Transmembrane</keyword>
<evidence type="ECO:0000313" key="2">
    <source>
        <dbReference type="EMBL" id="QSZ66870.1"/>
    </source>
</evidence>